<keyword evidence="4" id="KW-0694">RNA-binding</keyword>
<keyword evidence="8" id="KW-1185">Reference proteome</keyword>
<feature type="domain" description="Poly A polymerase head" evidence="5">
    <location>
        <begin position="110"/>
        <end position="247"/>
    </location>
</feature>
<comment type="caution">
    <text evidence="7">The sequence shown here is derived from an EMBL/GenBank/DDBJ whole genome shotgun (WGS) entry which is preliminary data.</text>
</comment>
<dbReference type="Proteomes" id="UP000886520">
    <property type="component" value="Chromosome 7"/>
</dbReference>
<dbReference type="Pfam" id="PF12627">
    <property type="entry name" value="PolyA_pol_RNAbd"/>
    <property type="match status" value="1"/>
</dbReference>
<dbReference type="Gene3D" id="1.10.3090.10">
    <property type="entry name" value="cca-adding enzyme, domain 2"/>
    <property type="match status" value="1"/>
</dbReference>
<dbReference type="EMBL" id="JABFUD020000007">
    <property type="protein sequence ID" value="KAI5077913.1"/>
    <property type="molecule type" value="Genomic_DNA"/>
</dbReference>
<dbReference type="GO" id="GO:0000166">
    <property type="term" value="F:nucleotide binding"/>
    <property type="evidence" value="ECO:0007669"/>
    <property type="project" value="UniProtKB-KW"/>
</dbReference>
<keyword evidence="2 4" id="KW-0808">Transferase</keyword>
<evidence type="ECO:0000256" key="2">
    <source>
        <dbReference type="ARBA" id="ARBA00022679"/>
    </source>
</evidence>
<organism evidence="7 8">
    <name type="scientific">Adiantum capillus-veneris</name>
    <name type="common">Maidenhair fern</name>
    <dbReference type="NCBI Taxonomy" id="13818"/>
    <lineage>
        <taxon>Eukaryota</taxon>
        <taxon>Viridiplantae</taxon>
        <taxon>Streptophyta</taxon>
        <taxon>Embryophyta</taxon>
        <taxon>Tracheophyta</taxon>
        <taxon>Polypodiopsida</taxon>
        <taxon>Polypodiidae</taxon>
        <taxon>Polypodiales</taxon>
        <taxon>Pteridineae</taxon>
        <taxon>Pteridaceae</taxon>
        <taxon>Vittarioideae</taxon>
        <taxon>Adiantum</taxon>
    </lineage>
</organism>
<dbReference type="PANTHER" id="PTHR43051:SF1">
    <property type="entry name" value="POLYNUCLEOTIDE ADENYLYLTRANSFERASE FAMILY PROTEIN"/>
    <property type="match status" value="1"/>
</dbReference>
<sequence length="562" mass="63060">MGWPMNVQRGFACGLLHPPTTSIASSYKGAASLRMSTVREGLDMCAGDDMSITKDLLHSVAFVLRSDREVSCDVEKWKVWKKGEHGIVDKLIPDYAWKVLRRLQESGHGTYLVGGSVRDLLLKKPPKDFDLITTAPLNKVRKGFSRAWIVGRRFPICTVHIENKIVEVSSFNTVAKVPEKTKFSGYQNILDSAAALGFTASDKCHRVRWENSMKRDFTINGLFYDPFEEILYDYLGGVEDLRKKKVRTVSPANESFKEDSARILRALRIAGRLGFKFARETAKAIQTHSSSLNDLPLDRLRLEAKYLMGYGAAERSLRLLWRFGILEIILPHQAAYFASQGFKRQEKGSNLLLMLLANLDKLLSPSKPCHCCLWINILALHLALYQHPESPVVISALALAIRKVDIEVAVLKAIRLHEKYGDGTEDLPELDTEDLKMSKSKVKRKVSMLCENVVEALELMTSVANVARAMQLYPGAPSSKVAIVSKTERDTCAKLFRSVSIRANLRNADPKGSLSVAQKTRKRTIDRECLQNGCLEEMSFVLSHIVLSTLYPHAAQRRTKAV</sequence>
<dbReference type="InterPro" id="IPR052191">
    <property type="entry name" value="tRNA_ntf/polyA_polymerase_I"/>
</dbReference>
<evidence type="ECO:0000259" key="6">
    <source>
        <dbReference type="Pfam" id="PF12627"/>
    </source>
</evidence>
<comment type="similarity">
    <text evidence="1 4">Belongs to the tRNA nucleotidyltransferase/poly(A) polymerase family.</text>
</comment>
<evidence type="ECO:0000256" key="3">
    <source>
        <dbReference type="ARBA" id="ARBA00022741"/>
    </source>
</evidence>
<dbReference type="Gene3D" id="3.30.460.10">
    <property type="entry name" value="Beta Polymerase, domain 2"/>
    <property type="match status" value="1"/>
</dbReference>
<dbReference type="CDD" id="cd05398">
    <property type="entry name" value="NT_ClassII-CCAase"/>
    <property type="match status" value="1"/>
</dbReference>
<dbReference type="InterPro" id="IPR002646">
    <property type="entry name" value="PolA_pol_head_dom"/>
</dbReference>
<dbReference type="Pfam" id="PF01743">
    <property type="entry name" value="PolyA_pol"/>
    <property type="match status" value="1"/>
</dbReference>
<dbReference type="SUPFAM" id="SSF81301">
    <property type="entry name" value="Nucleotidyltransferase"/>
    <property type="match status" value="1"/>
</dbReference>
<dbReference type="AlphaFoldDB" id="A0A9D4V258"/>
<dbReference type="PANTHER" id="PTHR43051">
    <property type="entry name" value="POLYNUCLEOTIDE ADENYLYLTRANSFERASE FAMILY PROTEIN"/>
    <property type="match status" value="1"/>
</dbReference>
<dbReference type="GO" id="GO:0003723">
    <property type="term" value="F:RNA binding"/>
    <property type="evidence" value="ECO:0007669"/>
    <property type="project" value="UniProtKB-KW"/>
</dbReference>
<reference evidence="7" key="1">
    <citation type="submission" date="2021-01" db="EMBL/GenBank/DDBJ databases">
        <title>Adiantum capillus-veneris genome.</title>
        <authorList>
            <person name="Fang Y."/>
            <person name="Liao Q."/>
        </authorList>
    </citation>
    <scope>NUCLEOTIDE SEQUENCE</scope>
    <source>
        <strain evidence="7">H3</strain>
        <tissue evidence="7">Leaf</tissue>
    </source>
</reference>
<evidence type="ECO:0000313" key="8">
    <source>
        <dbReference type="Proteomes" id="UP000886520"/>
    </source>
</evidence>
<dbReference type="GO" id="GO:0016779">
    <property type="term" value="F:nucleotidyltransferase activity"/>
    <property type="evidence" value="ECO:0007669"/>
    <property type="project" value="InterPro"/>
</dbReference>
<gene>
    <name evidence="7" type="ORF">GOP47_0007737</name>
</gene>
<evidence type="ECO:0000313" key="7">
    <source>
        <dbReference type="EMBL" id="KAI5077913.1"/>
    </source>
</evidence>
<proteinExistence type="inferred from homology"/>
<name>A0A9D4V258_ADICA</name>
<keyword evidence="3" id="KW-0547">Nucleotide-binding</keyword>
<accession>A0A9D4V258</accession>
<dbReference type="InterPro" id="IPR032828">
    <property type="entry name" value="PolyA_RNA-bd"/>
</dbReference>
<evidence type="ECO:0000256" key="1">
    <source>
        <dbReference type="ARBA" id="ARBA00007265"/>
    </source>
</evidence>
<feature type="domain" description="tRNA nucleotidyltransferase/poly(A) polymerase RNA and SrmB- binding" evidence="6">
    <location>
        <begin position="274"/>
        <end position="335"/>
    </location>
</feature>
<evidence type="ECO:0000259" key="5">
    <source>
        <dbReference type="Pfam" id="PF01743"/>
    </source>
</evidence>
<dbReference type="OrthoDB" id="445712at2759"/>
<dbReference type="InterPro" id="IPR043519">
    <property type="entry name" value="NT_sf"/>
</dbReference>
<protein>
    <submittedName>
        <fullName evidence="7">Uncharacterized protein</fullName>
    </submittedName>
</protein>
<dbReference type="SUPFAM" id="SSF81891">
    <property type="entry name" value="Poly A polymerase C-terminal region-like"/>
    <property type="match status" value="1"/>
</dbReference>
<dbReference type="GO" id="GO:0001680">
    <property type="term" value="P:tRNA 3'-terminal CCA addition"/>
    <property type="evidence" value="ECO:0007669"/>
    <property type="project" value="UniProtKB-ARBA"/>
</dbReference>
<evidence type="ECO:0000256" key="4">
    <source>
        <dbReference type="RuleBase" id="RU003953"/>
    </source>
</evidence>